<dbReference type="GO" id="GO:0004497">
    <property type="term" value="F:monooxygenase activity"/>
    <property type="evidence" value="ECO:0007669"/>
    <property type="project" value="UniProtKB-KW"/>
</dbReference>
<evidence type="ECO:0000313" key="10">
    <source>
        <dbReference type="EMBL" id="GMH09466.1"/>
    </source>
</evidence>
<dbReference type="InterPro" id="IPR002401">
    <property type="entry name" value="Cyt_P450_E_grp-I"/>
</dbReference>
<dbReference type="InterPro" id="IPR001128">
    <property type="entry name" value="Cyt_P450"/>
</dbReference>
<comment type="caution">
    <text evidence="10">The sequence shown here is derived from an EMBL/GenBank/DDBJ whole genome shotgun (WGS) entry which is preliminary data.</text>
</comment>
<evidence type="ECO:0000256" key="7">
    <source>
        <dbReference type="PIRSR" id="PIRSR602401-1"/>
    </source>
</evidence>
<evidence type="ECO:0000256" key="6">
    <source>
        <dbReference type="ARBA" id="ARBA00023033"/>
    </source>
</evidence>
<protein>
    <recommendedName>
        <fullName evidence="12">Cytochrome P450</fullName>
    </recommendedName>
</protein>
<evidence type="ECO:0000256" key="1">
    <source>
        <dbReference type="ARBA" id="ARBA00010617"/>
    </source>
</evidence>
<comment type="similarity">
    <text evidence="1 8">Belongs to the cytochrome P450 family.</text>
</comment>
<evidence type="ECO:0008006" key="12">
    <source>
        <dbReference type="Google" id="ProtNLM"/>
    </source>
</evidence>
<keyword evidence="2 7" id="KW-0349">Heme</keyword>
<evidence type="ECO:0000256" key="8">
    <source>
        <dbReference type="RuleBase" id="RU000461"/>
    </source>
</evidence>
<dbReference type="GO" id="GO:0020037">
    <property type="term" value="F:heme binding"/>
    <property type="evidence" value="ECO:0007669"/>
    <property type="project" value="InterPro"/>
</dbReference>
<dbReference type="GO" id="GO:0016705">
    <property type="term" value="F:oxidoreductase activity, acting on paired donors, with incorporation or reduction of molecular oxygen"/>
    <property type="evidence" value="ECO:0007669"/>
    <property type="project" value="InterPro"/>
</dbReference>
<keyword evidence="5 7" id="KW-0408">Iron</keyword>
<evidence type="ECO:0000256" key="2">
    <source>
        <dbReference type="ARBA" id="ARBA00022617"/>
    </source>
</evidence>
<dbReference type="Pfam" id="PF00067">
    <property type="entry name" value="p450"/>
    <property type="match status" value="1"/>
</dbReference>
<proteinExistence type="inferred from homology"/>
<keyword evidence="9" id="KW-0472">Membrane</keyword>
<keyword evidence="11" id="KW-1185">Reference proteome</keyword>
<dbReference type="PANTHER" id="PTHR47950">
    <property type="entry name" value="CYTOCHROME P450, FAMILY 76, SUBFAMILY C, POLYPEPTIDE 5-RELATED"/>
    <property type="match status" value="1"/>
</dbReference>
<dbReference type="PRINTS" id="PR00385">
    <property type="entry name" value="P450"/>
</dbReference>
<keyword evidence="3 7" id="KW-0479">Metal-binding</keyword>
<gene>
    <name evidence="10" type="ORF">Nepgr_011307</name>
</gene>
<dbReference type="AlphaFoldDB" id="A0AAD3XMA6"/>
<evidence type="ECO:0000256" key="5">
    <source>
        <dbReference type="ARBA" id="ARBA00023004"/>
    </source>
</evidence>
<dbReference type="InterPro" id="IPR036396">
    <property type="entry name" value="Cyt_P450_sf"/>
</dbReference>
<keyword evidence="6 8" id="KW-0503">Monooxygenase</keyword>
<organism evidence="10 11">
    <name type="scientific">Nepenthes gracilis</name>
    <name type="common">Slender pitcher plant</name>
    <dbReference type="NCBI Taxonomy" id="150966"/>
    <lineage>
        <taxon>Eukaryota</taxon>
        <taxon>Viridiplantae</taxon>
        <taxon>Streptophyta</taxon>
        <taxon>Embryophyta</taxon>
        <taxon>Tracheophyta</taxon>
        <taxon>Spermatophyta</taxon>
        <taxon>Magnoliopsida</taxon>
        <taxon>eudicotyledons</taxon>
        <taxon>Gunneridae</taxon>
        <taxon>Pentapetalae</taxon>
        <taxon>Caryophyllales</taxon>
        <taxon>Nepenthaceae</taxon>
        <taxon>Nepenthes</taxon>
    </lineage>
</organism>
<evidence type="ECO:0000256" key="3">
    <source>
        <dbReference type="ARBA" id="ARBA00022723"/>
    </source>
</evidence>
<accession>A0AAD3XMA6</accession>
<dbReference type="Gene3D" id="1.10.630.10">
    <property type="entry name" value="Cytochrome P450"/>
    <property type="match status" value="1"/>
</dbReference>
<evidence type="ECO:0000256" key="4">
    <source>
        <dbReference type="ARBA" id="ARBA00023002"/>
    </source>
</evidence>
<dbReference type="PANTHER" id="PTHR47950:SF4">
    <property type="entry name" value="GERANIOL 8-HYDROXYLASE-LIKE"/>
    <property type="match status" value="1"/>
</dbReference>
<dbReference type="Proteomes" id="UP001279734">
    <property type="component" value="Unassembled WGS sequence"/>
</dbReference>
<reference evidence="10" key="1">
    <citation type="submission" date="2023-05" db="EMBL/GenBank/DDBJ databases">
        <title>Nepenthes gracilis genome sequencing.</title>
        <authorList>
            <person name="Fukushima K."/>
        </authorList>
    </citation>
    <scope>NUCLEOTIDE SEQUENCE</scope>
    <source>
        <strain evidence="10">SING2019-196</strain>
    </source>
</reference>
<feature type="binding site" description="axial binding residue" evidence="7">
    <location>
        <position position="441"/>
    </location>
    <ligand>
        <name>heme</name>
        <dbReference type="ChEBI" id="CHEBI:30413"/>
    </ligand>
    <ligandPart>
        <name>Fe</name>
        <dbReference type="ChEBI" id="CHEBI:18248"/>
    </ligandPart>
</feature>
<dbReference type="EMBL" id="BSYO01000009">
    <property type="protein sequence ID" value="GMH09466.1"/>
    <property type="molecule type" value="Genomic_DNA"/>
</dbReference>
<comment type="cofactor">
    <cofactor evidence="7">
        <name>heme</name>
        <dbReference type="ChEBI" id="CHEBI:30413"/>
    </cofactor>
</comment>
<dbReference type="CDD" id="cd11073">
    <property type="entry name" value="CYP76-like"/>
    <property type="match status" value="1"/>
</dbReference>
<dbReference type="InterPro" id="IPR017972">
    <property type="entry name" value="Cyt_P450_CS"/>
</dbReference>
<sequence length="498" mass="56461">MDSLAFLLWILLPWLTIYFLLPLLKRSKSSPKKLPPGPFPLPIFGNLFELGSKPHKSLAKLAQKHGPLMTLQLGQATTMVVSSAGIAKQVLQTNDISFSNRNVVDAVCVLNHHKVSMVWMPVSTPWKNMRKICNSHIFSKYRLDSTHHLRRKKVEELLAYVQSSCQAGVAVNIGQAAFGTTFNLLSNTFFSMDLLKHGSDEIHEFKELVCNIMAEVAKPNFADYFPMLKRIDPQGIRKRMTIHFGKMMDLFNTMINQRLLAIKSGSFEIKDVLDELLAVNYENCEEFKQSYLRNLLLDLFAAGTDTTSSTLEWAMAELLHNPDKLTNAKEELERIIGRGNIVQEGDIDRLLYLQSIVKETFRLHPPVPFLIPRKVTADVELCGFTVPKDAQVLVNAWAIGRDQNLWENPHSFEPERFLGLEMDVKGQDFELIPFGAGRRICPGLPLAIRMLHLMLGSLIHSFNWKLENGDKPENMDMDDKFGITLHKAQSLLAIPIQL</sequence>
<keyword evidence="4 8" id="KW-0560">Oxidoreductase</keyword>
<dbReference type="GO" id="GO:0005506">
    <property type="term" value="F:iron ion binding"/>
    <property type="evidence" value="ECO:0007669"/>
    <property type="project" value="InterPro"/>
</dbReference>
<dbReference type="FunFam" id="1.10.630.10:FF:000007">
    <property type="entry name" value="Cytochrome P450 76C4"/>
    <property type="match status" value="1"/>
</dbReference>
<dbReference type="SUPFAM" id="SSF48264">
    <property type="entry name" value="Cytochrome P450"/>
    <property type="match status" value="1"/>
</dbReference>
<dbReference type="PRINTS" id="PR00463">
    <property type="entry name" value="EP450I"/>
</dbReference>
<feature type="transmembrane region" description="Helical" evidence="9">
    <location>
        <begin position="6"/>
        <end position="24"/>
    </location>
</feature>
<keyword evidence="9" id="KW-0812">Transmembrane</keyword>
<evidence type="ECO:0000256" key="9">
    <source>
        <dbReference type="SAM" id="Phobius"/>
    </source>
</evidence>
<keyword evidence="9" id="KW-1133">Transmembrane helix</keyword>
<evidence type="ECO:0000313" key="11">
    <source>
        <dbReference type="Proteomes" id="UP001279734"/>
    </source>
</evidence>
<name>A0AAD3XMA6_NEPGR</name>
<dbReference type="PROSITE" id="PS00086">
    <property type="entry name" value="CYTOCHROME_P450"/>
    <property type="match status" value="1"/>
</dbReference>